<comment type="function">
    <text evidence="1">Involved in the proteasome-dependent degradation of fructose-1,6-bisphosphatase.</text>
</comment>
<dbReference type="EMBL" id="ML975155">
    <property type="protein sequence ID" value="KAF1813185.1"/>
    <property type="molecule type" value="Genomic_DNA"/>
</dbReference>
<evidence type="ECO:0000313" key="12">
    <source>
        <dbReference type="Proteomes" id="UP000504638"/>
    </source>
</evidence>
<dbReference type="GeneID" id="54419822"/>
<dbReference type="GO" id="GO:0034657">
    <property type="term" value="C:GID complex"/>
    <property type="evidence" value="ECO:0007669"/>
    <property type="project" value="TreeGrafter"/>
</dbReference>
<dbReference type="SMART" id="SM00757">
    <property type="entry name" value="CRA"/>
    <property type="match status" value="1"/>
</dbReference>
<dbReference type="InterPro" id="IPR006594">
    <property type="entry name" value="LisH"/>
</dbReference>
<dbReference type="InterPro" id="IPR013144">
    <property type="entry name" value="CRA_dom"/>
</dbReference>
<evidence type="ECO:0000313" key="11">
    <source>
        <dbReference type="EMBL" id="KAF1813185.1"/>
    </source>
</evidence>
<dbReference type="PROSITE" id="PS51867">
    <property type="entry name" value="ZF_RING_GID"/>
    <property type="match status" value="1"/>
</dbReference>
<dbReference type="InterPro" id="IPR006595">
    <property type="entry name" value="CTLH_C"/>
</dbReference>
<evidence type="ECO:0000256" key="2">
    <source>
        <dbReference type="ARBA" id="ARBA00004496"/>
    </source>
</evidence>
<reference evidence="11 13" key="1">
    <citation type="submission" date="2020-01" db="EMBL/GenBank/DDBJ databases">
        <authorList>
            <consortium name="DOE Joint Genome Institute"/>
            <person name="Haridas S."/>
            <person name="Albert R."/>
            <person name="Binder M."/>
            <person name="Bloem J."/>
            <person name="Labutti K."/>
            <person name="Salamov A."/>
            <person name="Andreopoulos B."/>
            <person name="Baker S.E."/>
            <person name="Barry K."/>
            <person name="Bills G."/>
            <person name="Bluhm B.H."/>
            <person name="Cannon C."/>
            <person name="Castanera R."/>
            <person name="Culley D.E."/>
            <person name="Daum C."/>
            <person name="Ezra D."/>
            <person name="Gonzalez J.B."/>
            <person name="Henrissat B."/>
            <person name="Kuo A."/>
            <person name="Liang C."/>
            <person name="Lipzen A."/>
            <person name="Lutzoni F."/>
            <person name="Magnuson J."/>
            <person name="Mondo S."/>
            <person name="Nolan M."/>
            <person name="Ohm R."/>
            <person name="Pangilinan J."/>
            <person name="Park H.-J."/>
            <person name="Ramirez L."/>
            <person name="Alfaro M."/>
            <person name="Sun H."/>
            <person name="Tritt A."/>
            <person name="Yoshinaga Y."/>
            <person name="Zwiers L.-H."/>
            <person name="Turgeon B.G."/>
            <person name="Goodwin S.B."/>
            <person name="Spatafora J.W."/>
            <person name="Crous P.W."/>
            <person name="Grigoriev I.V."/>
        </authorList>
    </citation>
    <scope>NUCLEOTIDE SEQUENCE</scope>
    <source>
        <strain evidence="11 13">CBS 781.70</strain>
    </source>
</reference>
<dbReference type="GO" id="GO:0043161">
    <property type="term" value="P:proteasome-mediated ubiquitin-dependent protein catabolic process"/>
    <property type="evidence" value="ECO:0007669"/>
    <property type="project" value="InterPro"/>
</dbReference>
<evidence type="ECO:0000259" key="9">
    <source>
        <dbReference type="PROSITE" id="PS50897"/>
    </source>
</evidence>
<dbReference type="PANTHER" id="PTHR12170">
    <property type="entry name" value="MACROPHAGE ERYTHROBLAST ATTACHER-RELATED"/>
    <property type="match status" value="1"/>
</dbReference>
<reference evidence="13" key="3">
    <citation type="submission" date="2025-04" db="UniProtKB">
        <authorList>
            <consortium name="RefSeq"/>
        </authorList>
    </citation>
    <scope>IDENTIFICATION</scope>
    <source>
        <strain evidence="13">CBS 781.70</strain>
    </source>
</reference>
<dbReference type="PROSITE" id="PS50896">
    <property type="entry name" value="LISH"/>
    <property type="match status" value="1"/>
</dbReference>
<dbReference type="GO" id="GO:0008270">
    <property type="term" value="F:zinc ion binding"/>
    <property type="evidence" value="ECO:0007669"/>
    <property type="project" value="UniProtKB-KW"/>
</dbReference>
<evidence type="ECO:0000256" key="3">
    <source>
        <dbReference type="ARBA" id="ARBA00010615"/>
    </source>
</evidence>
<evidence type="ECO:0008006" key="14">
    <source>
        <dbReference type="Google" id="ProtNLM"/>
    </source>
</evidence>
<dbReference type="GO" id="GO:0005634">
    <property type="term" value="C:nucleus"/>
    <property type="evidence" value="ECO:0007669"/>
    <property type="project" value="TreeGrafter"/>
</dbReference>
<name>A0A6G1G517_9PEZI</name>
<sequence>MADFASTHLNPDEHLLLDQPLLRLPLELNRKNLRTAQREIDSGQKKVPTLIKNAVNAALAENGQQDPSAKPQAELDATLTRLKNLKRKLTHLDASSSTRCEQLDARLQHLDQLHSMDSLADVKYEVWSRVRLDCLLIDYLLRAGYVESAKQLAIEKNVESLVDIEAFEAVGKIENALRRGSLSEALAWCEDNKSHLRKMGNSLEFELRLQQYIEAVRTGRKEKLIEATLHARKHLAPHHDTDFAIRAAGLLAFSPDTAAEPYATLYSPSRYPYLANLFLTTHHALFSLPTRPLLDIALTAGLSALKTPTCHSAFNTSSSGAAVGAATATVCPICSTELNELAKGVPYAHHSKSHVDSEPVVLPNGRIYGRERLENINEKLGTEPGHVRDPGEVGLKFREQDIKKVFIL</sequence>
<dbReference type="InterPro" id="IPR044063">
    <property type="entry name" value="ZF_RING_GID"/>
</dbReference>
<comment type="subcellular location">
    <subcellularLocation>
        <location evidence="2">Cytoplasm</location>
    </subcellularLocation>
</comment>
<dbReference type="GO" id="GO:0005737">
    <property type="term" value="C:cytoplasm"/>
    <property type="evidence" value="ECO:0007669"/>
    <property type="project" value="UniProtKB-SubCell"/>
</dbReference>
<feature type="domain" description="CTLH" evidence="9">
    <location>
        <begin position="166"/>
        <end position="223"/>
    </location>
</feature>
<keyword evidence="4" id="KW-0963">Cytoplasm</keyword>
<evidence type="ECO:0000256" key="4">
    <source>
        <dbReference type="ARBA" id="ARBA00022490"/>
    </source>
</evidence>
<protein>
    <recommendedName>
        <fullName evidence="14">Protein FYV10</fullName>
    </recommendedName>
</protein>
<dbReference type="SMART" id="SM00668">
    <property type="entry name" value="CTLH"/>
    <property type="match status" value="1"/>
</dbReference>
<evidence type="ECO:0000259" key="10">
    <source>
        <dbReference type="PROSITE" id="PS51867"/>
    </source>
</evidence>
<evidence type="ECO:0000256" key="8">
    <source>
        <dbReference type="PROSITE-ProRule" id="PRU01215"/>
    </source>
</evidence>
<evidence type="ECO:0000256" key="6">
    <source>
        <dbReference type="ARBA" id="ARBA00022771"/>
    </source>
</evidence>
<organism evidence="11">
    <name type="scientific">Eremomyces bilateralis CBS 781.70</name>
    <dbReference type="NCBI Taxonomy" id="1392243"/>
    <lineage>
        <taxon>Eukaryota</taxon>
        <taxon>Fungi</taxon>
        <taxon>Dikarya</taxon>
        <taxon>Ascomycota</taxon>
        <taxon>Pezizomycotina</taxon>
        <taxon>Dothideomycetes</taxon>
        <taxon>Dothideomycetes incertae sedis</taxon>
        <taxon>Eremomycetales</taxon>
        <taxon>Eremomycetaceae</taxon>
        <taxon>Eremomyces</taxon>
    </lineage>
</organism>
<gene>
    <name evidence="11 13" type="ORF">P152DRAFT_457551</name>
</gene>
<dbReference type="InterPro" id="IPR045098">
    <property type="entry name" value="Fyv10_fam"/>
</dbReference>
<evidence type="ECO:0000256" key="7">
    <source>
        <dbReference type="ARBA" id="ARBA00022833"/>
    </source>
</evidence>
<dbReference type="Proteomes" id="UP000504638">
    <property type="component" value="Unplaced"/>
</dbReference>
<feature type="zinc finger region" description="RING-Gid-type" evidence="8">
    <location>
        <begin position="331"/>
        <end position="392"/>
    </location>
</feature>
<dbReference type="Pfam" id="PF10607">
    <property type="entry name" value="CTLH"/>
    <property type="match status" value="1"/>
</dbReference>
<evidence type="ECO:0000256" key="5">
    <source>
        <dbReference type="ARBA" id="ARBA00022723"/>
    </source>
</evidence>
<reference evidence="13" key="2">
    <citation type="submission" date="2020-04" db="EMBL/GenBank/DDBJ databases">
        <authorList>
            <consortium name="NCBI Genome Project"/>
        </authorList>
    </citation>
    <scope>NUCLEOTIDE SEQUENCE</scope>
    <source>
        <strain evidence="13">CBS 781.70</strain>
    </source>
</reference>
<dbReference type="PANTHER" id="PTHR12170:SF2">
    <property type="entry name" value="E3 UBIQUITIN-PROTEIN TRANSFERASE MAEA"/>
    <property type="match status" value="1"/>
</dbReference>
<dbReference type="GO" id="GO:0061630">
    <property type="term" value="F:ubiquitin protein ligase activity"/>
    <property type="evidence" value="ECO:0007669"/>
    <property type="project" value="InterPro"/>
</dbReference>
<dbReference type="AlphaFoldDB" id="A0A6G1G517"/>
<accession>A0A6G1G517</accession>
<keyword evidence="12" id="KW-1185">Reference proteome</keyword>
<evidence type="ECO:0000256" key="1">
    <source>
        <dbReference type="ARBA" id="ARBA00002343"/>
    </source>
</evidence>
<dbReference type="RefSeq" id="XP_033534816.1">
    <property type="nucleotide sequence ID" value="XM_033679252.1"/>
</dbReference>
<dbReference type="OrthoDB" id="1933455at2759"/>
<comment type="similarity">
    <text evidence="3">Belongs to the FYV10 family.</text>
</comment>
<dbReference type="PROSITE" id="PS50897">
    <property type="entry name" value="CTLH"/>
    <property type="match status" value="1"/>
</dbReference>
<dbReference type="InterPro" id="IPR024964">
    <property type="entry name" value="CTLH/CRA"/>
</dbReference>
<proteinExistence type="inferred from homology"/>
<keyword evidence="5" id="KW-0479">Metal-binding</keyword>
<feature type="domain" description="RING-Gid-type" evidence="10">
    <location>
        <begin position="331"/>
        <end position="392"/>
    </location>
</feature>
<keyword evidence="6 8" id="KW-0863">Zinc-finger</keyword>
<evidence type="ECO:0000313" key="13">
    <source>
        <dbReference type="RefSeq" id="XP_033534816.1"/>
    </source>
</evidence>
<keyword evidence="7" id="KW-0862">Zinc</keyword>